<dbReference type="EMBL" id="SMKQ01000424">
    <property type="protein sequence ID" value="TDD27882.1"/>
    <property type="molecule type" value="Genomic_DNA"/>
</dbReference>
<comment type="caution">
    <text evidence="1">The sequence shown here is derived from an EMBL/GenBank/DDBJ whole genome shotgun (WGS) entry which is preliminary data.</text>
</comment>
<proteinExistence type="predicted"/>
<gene>
    <name evidence="1" type="ORF">E1286_47120</name>
</gene>
<organism evidence="1 2">
    <name type="scientific">Nonomuraea terrae</name>
    <dbReference type="NCBI Taxonomy" id="2530383"/>
    <lineage>
        <taxon>Bacteria</taxon>
        <taxon>Bacillati</taxon>
        <taxon>Actinomycetota</taxon>
        <taxon>Actinomycetes</taxon>
        <taxon>Streptosporangiales</taxon>
        <taxon>Streptosporangiaceae</taxon>
        <taxon>Nonomuraea</taxon>
    </lineage>
</organism>
<sequence length="198" mass="22318">MRTWFEPEETDAFEAAKDLLVRRCLTWADEHRLPADGLLLEAAVDARHESRDGRLAYWDDAEISHFLLAWVPAQLVADREVLDTAPEVLRTYLRYLDGTGLLDPRGATVKDAEAAIDRAAAEFPDALDDPARQGLAKFWVQVALDHGVDVTDPPAFERFRRDIDAGRIPYDGDVLDEIMEARLTGRHPGLPQERAFVQ</sequence>
<name>A0A4R4XBN9_9ACTN</name>
<accession>A0A4R4XBN9</accession>
<dbReference type="Proteomes" id="UP000295302">
    <property type="component" value="Unassembled WGS sequence"/>
</dbReference>
<protein>
    <submittedName>
        <fullName evidence="1">Uncharacterized protein</fullName>
    </submittedName>
</protein>
<reference evidence="1 2" key="1">
    <citation type="submission" date="2019-03" db="EMBL/GenBank/DDBJ databases">
        <title>Draft genome sequences of novel Actinobacteria.</title>
        <authorList>
            <person name="Sahin N."/>
            <person name="Ay H."/>
            <person name="Saygin H."/>
        </authorList>
    </citation>
    <scope>NUCLEOTIDE SEQUENCE [LARGE SCALE GENOMIC DNA]</scope>
    <source>
        <strain evidence="1 2">CH32</strain>
    </source>
</reference>
<evidence type="ECO:0000313" key="1">
    <source>
        <dbReference type="EMBL" id="TDD27882.1"/>
    </source>
</evidence>
<keyword evidence="2" id="KW-1185">Reference proteome</keyword>
<dbReference type="AlphaFoldDB" id="A0A4R4XBN9"/>
<evidence type="ECO:0000313" key="2">
    <source>
        <dbReference type="Proteomes" id="UP000295302"/>
    </source>
</evidence>
<feature type="non-terminal residue" evidence="1">
    <location>
        <position position="198"/>
    </location>
</feature>